<proteinExistence type="predicted"/>
<evidence type="ECO:0000313" key="3">
    <source>
        <dbReference type="Proteomes" id="UP000325827"/>
    </source>
</evidence>
<accession>A0A5J5IZX1</accession>
<reference evidence="3" key="1">
    <citation type="submission" date="2019-09" db="EMBL/GenBank/DDBJ databases">
        <title>Mumia zhuanghuii sp. nov. isolated from the intestinal contents of plateau pika (Ochotona curzoniae) in the Qinghai-Tibet plateau of China.</title>
        <authorList>
            <person name="Tian Z."/>
        </authorList>
    </citation>
    <scope>NUCLEOTIDE SEQUENCE [LARGE SCALE GENOMIC DNA]</scope>
    <source>
        <strain evidence="3">JCM 30598</strain>
    </source>
</reference>
<dbReference type="RefSeq" id="WP_150448840.1">
    <property type="nucleotide sequence ID" value="NZ_VYSA01000002.1"/>
</dbReference>
<evidence type="ECO:0008006" key="4">
    <source>
        <dbReference type="Google" id="ProtNLM"/>
    </source>
</evidence>
<dbReference type="OrthoDB" id="1376015at2"/>
<organism evidence="2 3">
    <name type="scientific">Microbacterium rhizomatis</name>
    <dbReference type="NCBI Taxonomy" id="1631477"/>
    <lineage>
        <taxon>Bacteria</taxon>
        <taxon>Bacillati</taxon>
        <taxon>Actinomycetota</taxon>
        <taxon>Actinomycetes</taxon>
        <taxon>Micrococcales</taxon>
        <taxon>Microbacteriaceae</taxon>
        <taxon>Microbacterium</taxon>
    </lineage>
</organism>
<dbReference type="AlphaFoldDB" id="A0A5J5IZX1"/>
<keyword evidence="1" id="KW-0812">Transmembrane</keyword>
<feature type="transmembrane region" description="Helical" evidence="1">
    <location>
        <begin position="146"/>
        <end position="166"/>
    </location>
</feature>
<dbReference type="Proteomes" id="UP000325827">
    <property type="component" value="Unassembled WGS sequence"/>
</dbReference>
<gene>
    <name evidence="2" type="ORF">F6B43_10225</name>
</gene>
<feature type="transmembrane region" description="Helical" evidence="1">
    <location>
        <begin position="105"/>
        <end position="126"/>
    </location>
</feature>
<name>A0A5J5IZX1_9MICO</name>
<dbReference type="SUPFAM" id="SSF53649">
    <property type="entry name" value="Alkaline phosphatase-like"/>
    <property type="match status" value="1"/>
</dbReference>
<feature type="transmembrane region" description="Helical" evidence="1">
    <location>
        <begin position="53"/>
        <end position="75"/>
    </location>
</feature>
<keyword evidence="1" id="KW-0472">Membrane</keyword>
<keyword evidence="1" id="KW-1133">Transmembrane helix</keyword>
<keyword evidence="3" id="KW-1185">Reference proteome</keyword>
<dbReference type="EMBL" id="VYSA01000002">
    <property type="protein sequence ID" value="KAA9107805.1"/>
    <property type="molecule type" value="Genomic_DNA"/>
</dbReference>
<comment type="caution">
    <text evidence="2">The sequence shown here is derived from an EMBL/GenBank/DDBJ whole genome shotgun (WGS) entry which is preliminary data.</text>
</comment>
<feature type="transmembrane region" description="Helical" evidence="1">
    <location>
        <begin position="27"/>
        <end position="46"/>
    </location>
</feature>
<sequence length="536" mass="56407">MATVVALAVLVIVPLLPDALGALPAGAIVGFPGESIAVVLLLLVVPSMIARRIIAGAFGAIVVLAILVAALDLGFESNVNRPFNPVDDWSGVISGAGVVGDATGVGGLILIVIAIVVVAVGVAYALARAALRVARVICRCGRDGSIAATVVTATWVVCAVLGAQVVPAVPGIPVAASPITRTLENVTSQTAASIREDAQFRAALGSDPAVSIPSGDLLSALAGKDVVVAFIESYGRTAVQGTPFSAGVDRVLQAGGAQLAADGYSSRSAFLTSSTFGGISWLAHSTLQSGTWVDSQQKYDTLTSSDRLTLTRAFGQAGWRTVAVVPSNEEDWSVGHSFYGYDSISDSRNMGYAGPSFSYAHMPDQYTWQRFYDQELAHPHAPVMAEIDFVSSHTPWTPLPSLVPWPEVGDGSVFDPQPAEGLSPAQAWTDPQTVQRLYGQSVEYSLSALISFLHTYPQPNLVLVVLGDHQPARIVSGADAGYDVPITIIAQDPKVVGLTDSWQWEDGMLPSPDAPVWRMDRFRDRFLDAFSGARSP</sequence>
<evidence type="ECO:0000313" key="2">
    <source>
        <dbReference type="EMBL" id="KAA9107805.1"/>
    </source>
</evidence>
<protein>
    <recommendedName>
        <fullName evidence="4">Sulfatase</fullName>
    </recommendedName>
</protein>
<dbReference type="InterPro" id="IPR017850">
    <property type="entry name" value="Alkaline_phosphatase_core_sf"/>
</dbReference>
<evidence type="ECO:0000256" key="1">
    <source>
        <dbReference type="SAM" id="Phobius"/>
    </source>
</evidence>
<dbReference type="Gene3D" id="3.40.720.10">
    <property type="entry name" value="Alkaline Phosphatase, subunit A"/>
    <property type="match status" value="1"/>
</dbReference>